<evidence type="ECO:0000313" key="3">
    <source>
        <dbReference type="Proteomes" id="UP001497480"/>
    </source>
</evidence>
<keyword evidence="3" id="KW-1185">Reference proteome</keyword>
<comment type="caution">
    <text evidence="2">The sequence shown here is derived from an EMBL/GenBank/DDBJ whole genome shotgun (WGS) entry which is preliminary data.</text>
</comment>
<gene>
    <name evidence="2" type="ORF">LLUT_LOCUS32333</name>
</gene>
<evidence type="ECO:0000256" key="1">
    <source>
        <dbReference type="SAM" id="Phobius"/>
    </source>
</evidence>
<sequence>MADSHADDALVIQLCQSVLAVMLAKAGKTLIPKVITMLILLVSLHSNICTIKKLK</sequence>
<organism evidence="2 3">
    <name type="scientific">Lupinus luteus</name>
    <name type="common">European yellow lupine</name>
    <dbReference type="NCBI Taxonomy" id="3873"/>
    <lineage>
        <taxon>Eukaryota</taxon>
        <taxon>Viridiplantae</taxon>
        <taxon>Streptophyta</taxon>
        <taxon>Embryophyta</taxon>
        <taxon>Tracheophyta</taxon>
        <taxon>Spermatophyta</taxon>
        <taxon>Magnoliopsida</taxon>
        <taxon>eudicotyledons</taxon>
        <taxon>Gunneridae</taxon>
        <taxon>Pentapetalae</taxon>
        <taxon>rosids</taxon>
        <taxon>fabids</taxon>
        <taxon>Fabales</taxon>
        <taxon>Fabaceae</taxon>
        <taxon>Papilionoideae</taxon>
        <taxon>50 kb inversion clade</taxon>
        <taxon>genistoids sensu lato</taxon>
        <taxon>core genistoids</taxon>
        <taxon>Genisteae</taxon>
        <taxon>Lupinus</taxon>
    </lineage>
</organism>
<feature type="transmembrane region" description="Helical" evidence="1">
    <location>
        <begin position="30"/>
        <end position="51"/>
    </location>
</feature>
<dbReference type="EMBL" id="CAXHTB010000023">
    <property type="protein sequence ID" value="CAL0331273.1"/>
    <property type="molecule type" value="Genomic_DNA"/>
</dbReference>
<evidence type="ECO:0000313" key="2">
    <source>
        <dbReference type="EMBL" id="CAL0331273.1"/>
    </source>
</evidence>
<protein>
    <submittedName>
        <fullName evidence="2">Uncharacterized protein</fullName>
    </submittedName>
</protein>
<dbReference type="Proteomes" id="UP001497480">
    <property type="component" value="Unassembled WGS sequence"/>
</dbReference>
<accession>A0AAV1YE39</accession>
<dbReference type="AlphaFoldDB" id="A0AAV1YE39"/>
<keyword evidence="1" id="KW-1133">Transmembrane helix</keyword>
<proteinExistence type="predicted"/>
<name>A0AAV1YE39_LUPLU</name>
<reference evidence="2 3" key="1">
    <citation type="submission" date="2024-03" db="EMBL/GenBank/DDBJ databases">
        <authorList>
            <person name="Martinez-Hernandez J."/>
        </authorList>
    </citation>
    <scope>NUCLEOTIDE SEQUENCE [LARGE SCALE GENOMIC DNA]</scope>
</reference>
<keyword evidence="1" id="KW-0472">Membrane</keyword>
<keyword evidence="1" id="KW-0812">Transmembrane</keyword>